<dbReference type="PANTHER" id="PTHR44051:SF23">
    <property type="entry name" value="GLUTATHIONE S-TRANSFERASE-LIKE PROTEIN TPCF"/>
    <property type="match status" value="1"/>
</dbReference>
<feature type="domain" description="GST C-terminal" evidence="3">
    <location>
        <begin position="93"/>
        <end position="229"/>
    </location>
</feature>
<evidence type="ECO:0000313" key="5">
    <source>
        <dbReference type="Proteomes" id="UP000800035"/>
    </source>
</evidence>
<gene>
    <name evidence="4" type="ORF">CC80DRAFT_512296</name>
</gene>
<dbReference type="EMBL" id="ML976978">
    <property type="protein sequence ID" value="KAF1963087.1"/>
    <property type="molecule type" value="Genomic_DNA"/>
</dbReference>
<dbReference type="InterPro" id="IPR036282">
    <property type="entry name" value="Glutathione-S-Trfase_C_sf"/>
</dbReference>
<dbReference type="SUPFAM" id="SSF47616">
    <property type="entry name" value="GST C-terminal domain-like"/>
    <property type="match status" value="1"/>
</dbReference>
<dbReference type="PROSITE" id="PS50404">
    <property type="entry name" value="GST_NTER"/>
    <property type="match status" value="1"/>
</dbReference>
<dbReference type="InterPro" id="IPR036249">
    <property type="entry name" value="Thioredoxin-like_sf"/>
</dbReference>
<proteinExistence type="inferred from homology"/>
<evidence type="ECO:0000259" key="3">
    <source>
        <dbReference type="PROSITE" id="PS50405"/>
    </source>
</evidence>
<dbReference type="AlphaFoldDB" id="A0A6A5UPU1"/>
<name>A0A6A5UPU1_9PLEO</name>
<evidence type="ECO:0000259" key="2">
    <source>
        <dbReference type="PROSITE" id="PS50404"/>
    </source>
</evidence>
<dbReference type="Pfam" id="PF00043">
    <property type="entry name" value="GST_C"/>
    <property type="match status" value="1"/>
</dbReference>
<protein>
    <submittedName>
        <fullName evidence="4">Glutathione S-transferase</fullName>
    </submittedName>
</protein>
<sequence>MATSLKPVLVHGEWGPNPPKVAMVLETLGIPYEFAETTFATIKEPAYLAVNPNGRLPAIYDPNTDTTLWESGAIIEYLVETYDKDGKISFPKGSKEYFHAKQWLFFQVSGQGPYYGQVIWFQKYHPETVPSAIDRYLNEVKRVTGVLESHLKKVKELGAGGADGPWLVGGKFSYADLSFVPWQAILTHVAPKEKIDWDEFPEVQGWLKRLKEQEGIGKVVEKGFTPKNA</sequence>
<dbReference type="Proteomes" id="UP000800035">
    <property type="component" value="Unassembled WGS sequence"/>
</dbReference>
<keyword evidence="4" id="KW-0808">Transferase</keyword>
<evidence type="ECO:0000256" key="1">
    <source>
        <dbReference type="ARBA" id="ARBA00007409"/>
    </source>
</evidence>
<dbReference type="CDD" id="cd03048">
    <property type="entry name" value="GST_N_Ure2p_like"/>
    <property type="match status" value="1"/>
</dbReference>
<dbReference type="GO" id="GO:0016740">
    <property type="term" value="F:transferase activity"/>
    <property type="evidence" value="ECO:0007669"/>
    <property type="project" value="UniProtKB-KW"/>
</dbReference>
<dbReference type="InterPro" id="IPR004046">
    <property type="entry name" value="GST_C"/>
</dbReference>
<dbReference type="SFLD" id="SFLDS00019">
    <property type="entry name" value="Glutathione_Transferase_(cytos"/>
    <property type="match status" value="1"/>
</dbReference>
<dbReference type="InterPro" id="IPR040079">
    <property type="entry name" value="Glutathione_S-Trfase"/>
</dbReference>
<dbReference type="Pfam" id="PF13417">
    <property type="entry name" value="GST_N_3"/>
    <property type="match status" value="1"/>
</dbReference>
<dbReference type="InterPro" id="IPR010987">
    <property type="entry name" value="Glutathione-S-Trfase_C-like"/>
</dbReference>
<reference evidence="4" key="1">
    <citation type="journal article" date="2020" name="Stud. Mycol.">
        <title>101 Dothideomycetes genomes: a test case for predicting lifestyles and emergence of pathogens.</title>
        <authorList>
            <person name="Haridas S."/>
            <person name="Albert R."/>
            <person name="Binder M."/>
            <person name="Bloem J."/>
            <person name="Labutti K."/>
            <person name="Salamov A."/>
            <person name="Andreopoulos B."/>
            <person name="Baker S."/>
            <person name="Barry K."/>
            <person name="Bills G."/>
            <person name="Bluhm B."/>
            <person name="Cannon C."/>
            <person name="Castanera R."/>
            <person name="Culley D."/>
            <person name="Daum C."/>
            <person name="Ezra D."/>
            <person name="Gonzalez J."/>
            <person name="Henrissat B."/>
            <person name="Kuo A."/>
            <person name="Liang C."/>
            <person name="Lipzen A."/>
            <person name="Lutzoni F."/>
            <person name="Magnuson J."/>
            <person name="Mondo S."/>
            <person name="Nolan M."/>
            <person name="Ohm R."/>
            <person name="Pangilinan J."/>
            <person name="Park H.-J."/>
            <person name="Ramirez L."/>
            <person name="Alfaro M."/>
            <person name="Sun H."/>
            <person name="Tritt A."/>
            <person name="Yoshinaga Y."/>
            <person name="Zwiers L.-H."/>
            <person name="Turgeon B."/>
            <person name="Goodwin S."/>
            <person name="Spatafora J."/>
            <person name="Crous P."/>
            <person name="Grigoriev I."/>
        </authorList>
    </citation>
    <scope>NUCLEOTIDE SEQUENCE</scope>
    <source>
        <strain evidence="4">CBS 675.92</strain>
    </source>
</reference>
<accession>A0A6A5UPU1</accession>
<dbReference type="SUPFAM" id="SSF52833">
    <property type="entry name" value="Thioredoxin-like"/>
    <property type="match status" value="1"/>
</dbReference>
<evidence type="ECO:0000313" key="4">
    <source>
        <dbReference type="EMBL" id="KAF1963087.1"/>
    </source>
</evidence>
<keyword evidence="5" id="KW-1185">Reference proteome</keyword>
<organism evidence="4 5">
    <name type="scientific">Byssothecium circinans</name>
    <dbReference type="NCBI Taxonomy" id="147558"/>
    <lineage>
        <taxon>Eukaryota</taxon>
        <taxon>Fungi</taxon>
        <taxon>Dikarya</taxon>
        <taxon>Ascomycota</taxon>
        <taxon>Pezizomycotina</taxon>
        <taxon>Dothideomycetes</taxon>
        <taxon>Pleosporomycetidae</taxon>
        <taxon>Pleosporales</taxon>
        <taxon>Massarineae</taxon>
        <taxon>Massarinaceae</taxon>
        <taxon>Byssothecium</taxon>
    </lineage>
</organism>
<comment type="similarity">
    <text evidence="1">Belongs to the GST superfamily.</text>
</comment>
<feature type="domain" description="GST N-terminal" evidence="2">
    <location>
        <begin position="5"/>
        <end position="86"/>
    </location>
</feature>
<dbReference type="OrthoDB" id="422574at2759"/>
<dbReference type="PROSITE" id="PS50405">
    <property type="entry name" value="GST_CTER"/>
    <property type="match status" value="1"/>
</dbReference>
<dbReference type="Gene3D" id="1.20.1050.130">
    <property type="match status" value="1"/>
</dbReference>
<dbReference type="PANTHER" id="PTHR44051">
    <property type="entry name" value="GLUTATHIONE S-TRANSFERASE-RELATED"/>
    <property type="match status" value="1"/>
</dbReference>
<dbReference type="InterPro" id="IPR004045">
    <property type="entry name" value="Glutathione_S-Trfase_N"/>
</dbReference>
<dbReference type="SFLD" id="SFLDG00358">
    <property type="entry name" value="Main_(cytGST)"/>
    <property type="match status" value="1"/>
</dbReference>